<dbReference type="PANTHER" id="PTHR24148:SF64">
    <property type="entry name" value="HETEROKARYON INCOMPATIBILITY DOMAIN-CONTAINING PROTEIN"/>
    <property type="match status" value="1"/>
</dbReference>
<gene>
    <name evidence="2" type="ORF">Micbo1qcDRAFT_169439</name>
</gene>
<keyword evidence="3" id="KW-1185">Reference proteome</keyword>
<evidence type="ECO:0000259" key="1">
    <source>
        <dbReference type="Pfam" id="PF06985"/>
    </source>
</evidence>
<organism evidence="2 3">
    <name type="scientific">Microdochium bolleyi</name>
    <dbReference type="NCBI Taxonomy" id="196109"/>
    <lineage>
        <taxon>Eukaryota</taxon>
        <taxon>Fungi</taxon>
        <taxon>Dikarya</taxon>
        <taxon>Ascomycota</taxon>
        <taxon>Pezizomycotina</taxon>
        <taxon>Sordariomycetes</taxon>
        <taxon>Xylariomycetidae</taxon>
        <taxon>Xylariales</taxon>
        <taxon>Microdochiaceae</taxon>
        <taxon>Microdochium</taxon>
    </lineage>
</organism>
<dbReference type="InParanoid" id="A0A136IKQ2"/>
<dbReference type="EMBL" id="KQ964282">
    <property type="protein sequence ID" value="KXJ85444.1"/>
    <property type="molecule type" value="Genomic_DNA"/>
</dbReference>
<evidence type="ECO:0000313" key="2">
    <source>
        <dbReference type="EMBL" id="KXJ85444.1"/>
    </source>
</evidence>
<name>A0A136IKQ2_9PEZI</name>
<dbReference type="Pfam" id="PF06985">
    <property type="entry name" value="HET"/>
    <property type="match status" value="1"/>
</dbReference>
<dbReference type="PANTHER" id="PTHR24148">
    <property type="entry name" value="ANKYRIN REPEAT DOMAIN-CONTAINING PROTEIN 39 HOMOLOG-RELATED"/>
    <property type="match status" value="1"/>
</dbReference>
<dbReference type="InterPro" id="IPR010730">
    <property type="entry name" value="HET"/>
</dbReference>
<evidence type="ECO:0000313" key="3">
    <source>
        <dbReference type="Proteomes" id="UP000070501"/>
    </source>
</evidence>
<protein>
    <submittedName>
        <fullName evidence="2">Heterokaryon incompatibility protein-domain-containing protein</fullName>
    </submittedName>
</protein>
<sequence>MGLGQAPETASAVAGTSGNSDHIVDYTLPTLYSPLKTAEGEIRLLTIDLFVSSQFWYSKKHGDEIRCFTSQHPIDSVRDKYDAISYVWGPQFGPEPLATFGAKFIRVNGHLMFITGPLHRLLWEWRRRAREAADLSYVRPIWVDRICINQEDEDEKSEQVTMMDKVYRYAGSTISWLDGVFEQKHGDVVAIGELACELRRLDRKGEQARQETGGNQEEDLVAPFTSLPDSPLWELVGEDVKIPLMEHEKGSLRNHAWTLMSHMMLNDYWKRVWIRQEIVCARKVALWHGRTTSDLEDWLRIVQWLTDLRLVQNKPPAVSQGIWDVLEYIRSQDHSLSAFTMKET</sequence>
<dbReference type="InterPro" id="IPR052895">
    <property type="entry name" value="HetReg/Transcr_Mod"/>
</dbReference>
<dbReference type="Proteomes" id="UP000070501">
    <property type="component" value="Unassembled WGS sequence"/>
</dbReference>
<accession>A0A136IKQ2</accession>
<dbReference type="STRING" id="196109.A0A136IKQ2"/>
<dbReference type="OrthoDB" id="5386682at2759"/>
<feature type="domain" description="Heterokaryon incompatibility" evidence="1">
    <location>
        <begin position="81"/>
        <end position="277"/>
    </location>
</feature>
<feature type="non-terminal residue" evidence="2">
    <location>
        <position position="344"/>
    </location>
</feature>
<dbReference type="AlphaFoldDB" id="A0A136IKQ2"/>
<proteinExistence type="predicted"/>
<reference evidence="3" key="1">
    <citation type="submission" date="2016-02" db="EMBL/GenBank/DDBJ databases">
        <title>Draft genome sequence of Microdochium bolleyi, a fungal endophyte of beachgrass.</title>
        <authorList>
            <consortium name="DOE Joint Genome Institute"/>
            <person name="David A.S."/>
            <person name="May G."/>
            <person name="Haridas S."/>
            <person name="Lim J."/>
            <person name="Wang M."/>
            <person name="Labutti K."/>
            <person name="Lipzen A."/>
            <person name="Barry K."/>
            <person name="Grigoriev I.V."/>
        </authorList>
    </citation>
    <scope>NUCLEOTIDE SEQUENCE [LARGE SCALE GENOMIC DNA]</scope>
    <source>
        <strain evidence="3">J235TASD1</strain>
    </source>
</reference>